<protein>
    <submittedName>
        <fullName evidence="1">Uncharacterized protein</fullName>
    </submittedName>
</protein>
<organism evidence="1 2">
    <name type="scientific">Hypericibacter terrae</name>
    <dbReference type="NCBI Taxonomy" id="2602015"/>
    <lineage>
        <taxon>Bacteria</taxon>
        <taxon>Pseudomonadati</taxon>
        <taxon>Pseudomonadota</taxon>
        <taxon>Alphaproteobacteria</taxon>
        <taxon>Rhodospirillales</taxon>
        <taxon>Dongiaceae</taxon>
        <taxon>Hypericibacter</taxon>
    </lineage>
</organism>
<dbReference type="OrthoDB" id="5377797at2"/>
<gene>
    <name evidence="1" type="ORF">FRZ44_21240</name>
</gene>
<evidence type="ECO:0000313" key="2">
    <source>
        <dbReference type="Proteomes" id="UP000326202"/>
    </source>
</evidence>
<sequence length="271" mass="29124">MQAPIAQAVALTLAGNRFLRGGDVGAFWPEASVFRYCKRVAFVTLSGPDPAPVAEPYADHPLAWLKKIQAEGVSALRLLYVPSHGTQRDRETVGLAGGGGRRFVATASGERADLWEARWAVSDRKDPAQKIWAVTYGRVATGFDLTEETPREAPAVRAELAATLAEIAKFADAQQLDNFAESFRTAMERLASPTPLAGGWFETLDDKDGLGLPARQLLGAAEAAWVFGAMGSWNDLGFQGEIGETYDDLSNRLFALLNEVTVVAANASLKA</sequence>
<keyword evidence="2" id="KW-1185">Reference proteome</keyword>
<accession>A0A5J6MH99</accession>
<dbReference type="EMBL" id="CP042906">
    <property type="protein sequence ID" value="QEX16829.1"/>
    <property type="molecule type" value="Genomic_DNA"/>
</dbReference>
<dbReference type="AlphaFoldDB" id="A0A5J6MH99"/>
<dbReference type="KEGG" id="htq:FRZ44_21240"/>
<dbReference type="Proteomes" id="UP000326202">
    <property type="component" value="Chromosome"/>
</dbReference>
<evidence type="ECO:0000313" key="1">
    <source>
        <dbReference type="EMBL" id="QEX16829.1"/>
    </source>
</evidence>
<proteinExistence type="predicted"/>
<name>A0A5J6MH99_9PROT</name>
<reference evidence="1 2" key="1">
    <citation type="submission" date="2019-08" db="EMBL/GenBank/DDBJ databases">
        <title>Hyperibacter terrae gen. nov., sp. nov. and Hyperibacter viscosus sp. nov., two new members in the family Rhodospirillaceae isolated from the rhizosphere of Hypericum perforatum.</title>
        <authorList>
            <person name="Noviana Z."/>
        </authorList>
    </citation>
    <scope>NUCLEOTIDE SEQUENCE [LARGE SCALE GENOMIC DNA]</scope>
    <source>
        <strain evidence="1 2">R5913</strain>
    </source>
</reference>
<dbReference type="RefSeq" id="WP_151177135.1">
    <property type="nucleotide sequence ID" value="NZ_CP042906.1"/>
</dbReference>